<dbReference type="Pfam" id="PF00664">
    <property type="entry name" value="ABC_membrane"/>
    <property type="match status" value="2"/>
</dbReference>
<dbReference type="Gene3D" id="3.40.50.300">
    <property type="entry name" value="P-loop containing nucleotide triphosphate hydrolases"/>
    <property type="match status" value="2"/>
</dbReference>
<feature type="domain" description="ABC transporter" evidence="8">
    <location>
        <begin position="295"/>
        <end position="548"/>
    </location>
</feature>
<dbReference type="GO" id="GO:0005524">
    <property type="term" value="F:ATP binding"/>
    <property type="evidence" value="ECO:0007669"/>
    <property type="project" value="UniProtKB-KW"/>
</dbReference>
<feature type="transmembrane region" description="Helical" evidence="7">
    <location>
        <begin position="578"/>
        <end position="603"/>
    </location>
</feature>
<evidence type="ECO:0000256" key="4">
    <source>
        <dbReference type="ARBA" id="ARBA00022840"/>
    </source>
</evidence>
<evidence type="ECO:0000256" key="7">
    <source>
        <dbReference type="SAM" id="Phobius"/>
    </source>
</evidence>
<evidence type="ECO:0000256" key="6">
    <source>
        <dbReference type="ARBA" id="ARBA00023136"/>
    </source>
</evidence>
<dbReference type="InterPro" id="IPR003439">
    <property type="entry name" value="ABC_transporter-like_ATP-bd"/>
</dbReference>
<dbReference type="SUPFAM" id="SSF52540">
    <property type="entry name" value="P-loop containing nucleoside triphosphate hydrolases"/>
    <property type="match status" value="2"/>
</dbReference>
<dbReference type="PROSITE" id="PS50929">
    <property type="entry name" value="ABC_TM1F"/>
    <property type="match status" value="2"/>
</dbReference>
<dbReference type="InterPro" id="IPR036640">
    <property type="entry name" value="ABC1_TM_sf"/>
</dbReference>
<dbReference type="InterPro" id="IPR011527">
    <property type="entry name" value="ABC1_TM_dom"/>
</dbReference>
<dbReference type="InterPro" id="IPR039421">
    <property type="entry name" value="Type_1_exporter"/>
</dbReference>
<dbReference type="PROSITE" id="PS50893">
    <property type="entry name" value="ABC_TRANSPORTER_2"/>
    <property type="match status" value="2"/>
</dbReference>
<dbReference type="PROSITE" id="PS00211">
    <property type="entry name" value="ABC_TRANSPORTER_1"/>
    <property type="match status" value="1"/>
</dbReference>
<feature type="domain" description="ABC transmembrane type-1" evidence="9">
    <location>
        <begin position="17"/>
        <end position="284"/>
    </location>
</feature>
<name>A0ABR9ZIH6_9CORY</name>
<feature type="transmembrane region" description="Helical" evidence="7">
    <location>
        <begin position="615"/>
        <end position="639"/>
    </location>
</feature>
<feature type="transmembrane region" description="Helical" evidence="7">
    <location>
        <begin position="146"/>
        <end position="162"/>
    </location>
</feature>
<evidence type="ECO:0000313" key="10">
    <source>
        <dbReference type="EMBL" id="MBF4553261.1"/>
    </source>
</evidence>
<dbReference type="InterPro" id="IPR017871">
    <property type="entry name" value="ABC_transporter-like_CS"/>
</dbReference>
<dbReference type="PANTHER" id="PTHR43394:SF1">
    <property type="entry name" value="ATP-BINDING CASSETTE SUB-FAMILY B MEMBER 10, MITOCHONDRIAL"/>
    <property type="match status" value="1"/>
</dbReference>
<evidence type="ECO:0000256" key="3">
    <source>
        <dbReference type="ARBA" id="ARBA00022741"/>
    </source>
</evidence>
<dbReference type="Pfam" id="PF00005">
    <property type="entry name" value="ABC_tran"/>
    <property type="match status" value="2"/>
</dbReference>
<sequence>MTSTLFFYIRQHSWLLAGVLICSVLVPGVAVLAPLFAGAAIDGHSGAIAGLLAAATARFAIHGSRRFLSGTLSVHVQHSLRLAVMRRLLSIDAAQSARLRTGQVVSRTISDLGQVQSMVATLPIILTGLLEVVLICGILLFMSPPVGLLVIAHLPVMFFVAARSRKRLYPATWVAQQQTAEIASHIEHSVAGVRVVKNFGQQPRMLARFTELASTLFGLRLVVGHITARFQPALNALPNIMLVGVVAVGGWLAAHGQLTVGEFLATATFITMLARLTRMTSSMLVGVFVARSSVRRLEELLELPVRPNPEQSPSNPVVSLRGTLNSRDGHPVHVDIPAGRTTVIMGGPASGKTYLAHALAGLRTEAASNFRAELADGTALPLLDVPENARPILVANEPFLFSASIRENVCLGSKATDEQVLEALRVACADGFVADLGGLDTVVGERGLTLSGGQRQRIALARAVLRNPSFLILDAATSAIDTITEHRIMQNLEERTQGLTTVVIGHRHSTEQQPTLTLPEPQSHELWPTDPPRAASALQESPAGAEAIYSATKESPRVESYTAPFSLRSLISLIRMPLIAVVATLLVTVLADITLPSFIRYALDEGVAKTNLSVIASMAAAALAVVLVSWAALALNTVLTMRAGENLLYALRLRCYRQLGRMDIKWFETHSSGQIMTRLTTDIDSLSNFLYNGLSQTIVSVTVLIGVLAMLLFTDPTLTAITALFLPIIAVASWVFKRTASRLYTESRAQVSQVNSTFQESIYGLLATQSYGYGPHLAARLDGESAKYRHLRTKAQAAVSIFFPGINWLTELAQASILAAGGSLIASGHTTEGAVVAFSLYLSIFFGPVQQLSQIFDSFQQASVGLTRIGDFLRTEPEVRSPASPRPVPVSGVPSIAFDATRFRYSTDSEQDPVLDIDTTISGVTAVVGATGAGKSTLGKLVARWYDPQQGTVLAEYPDAPALPIREAELEGWRRKIGTVAQEPYFFPTTVAHNIAFGQPDASREEIQRAVREIGGEEIIAGIPGGFLAPLDELGGNLSAGQRQIIALARAVLLQPSVMVLDEATSTLPPEIEEKVVKAITHAVQGRTAIIIAHRLATAARADRVLVMDGGQIVESGTHAELLALRGHYAQLWERHITHGS</sequence>
<dbReference type="CDD" id="cd18543">
    <property type="entry name" value="ABC_6TM_Rv0194_D1_like"/>
    <property type="match status" value="1"/>
</dbReference>
<comment type="subcellular location">
    <subcellularLocation>
        <location evidence="1">Cell membrane</location>
        <topology evidence="1">Multi-pass membrane protein</topology>
    </subcellularLocation>
</comment>
<protein>
    <submittedName>
        <fullName evidence="10">ABC transporter ATP-binding protein</fullName>
    </submittedName>
</protein>
<feature type="transmembrane region" description="Helical" evidence="7">
    <location>
        <begin position="119"/>
        <end position="140"/>
    </location>
</feature>
<accession>A0ABR9ZIH6</accession>
<evidence type="ECO:0000313" key="11">
    <source>
        <dbReference type="Proteomes" id="UP000635902"/>
    </source>
</evidence>
<comment type="caution">
    <text evidence="10">The sequence shown here is derived from an EMBL/GenBank/DDBJ whole genome shotgun (WGS) entry which is preliminary data.</text>
</comment>
<dbReference type="CDD" id="cd18546">
    <property type="entry name" value="ABC_6TM_Rv0194_D2_like"/>
    <property type="match status" value="1"/>
</dbReference>
<keyword evidence="4 10" id="KW-0067">ATP-binding</keyword>
<dbReference type="Proteomes" id="UP000635902">
    <property type="component" value="Unassembled WGS sequence"/>
</dbReference>
<feature type="transmembrane region" description="Helical" evidence="7">
    <location>
        <begin position="718"/>
        <end position="736"/>
    </location>
</feature>
<feature type="domain" description="ABC transporter" evidence="8">
    <location>
        <begin position="896"/>
        <end position="1135"/>
    </location>
</feature>
<keyword evidence="11" id="KW-1185">Reference proteome</keyword>
<dbReference type="InterPro" id="IPR027417">
    <property type="entry name" value="P-loop_NTPase"/>
</dbReference>
<gene>
    <name evidence="10" type="ORF">IRY30_04080</name>
</gene>
<feature type="transmembrane region" description="Helical" evidence="7">
    <location>
        <begin position="43"/>
        <end position="61"/>
    </location>
</feature>
<dbReference type="InterPro" id="IPR003593">
    <property type="entry name" value="AAA+_ATPase"/>
</dbReference>
<dbReference type="SMART" id="SM00382">
    <property type="entry name" value="AAA"/>
    <property type="match status" value="2"/>
</dbReference>
<dbReference type="PANTHER" id="PTHR43394">
    <property type="entry name" value="ATP-DEPENDENT PERMEASE MDL1, MITOCHONDRIAL"/>
    <property type="match status" value="1"/>
</dbReference>
<organism evidence="10 11">
    <name type="scientific">Corynebacterium suicordis DSM 45110</name>
    <dbReference type="NCBI Taxonomy" id="1121369"/>
    <lineage>
        <taxon>Bacteria</taxon>
        <taxon>Bacillati</taxon>
        <taxon>Actinomycetota</taxon>
        <taxon>Actinomycetes</taxon>
        <taxon>Mycobacteriales</taxon>
        <taxon>Corynebacteriaceae</taxon>
        <taxon>Corynebacterium</taxon>
    </lineage>
</organism>
<feature type="domain" description="ABC transmembrane type-1" evidence="9">
    <location>
        <begin position="579"/>
        <end position="861"/>
    </location>
</feature>
<keyword evidence="3" id="KW-0547">Nucleotide-binding</keyword>
<proteinExistence type="predicted"/>
<keyword evidence="5 7" id="KW-1133">Transmembrane helix</keyword>
<dbReference type="EMBL" id="JADKMY010000001">
    <property type="protein sequence ID" value="MBF4553261.1"/>
    <property type="molecule type" value="Genomic_DNA"/>
</dbReference>
<dbReference type="RefSeq" id="WP_194556087.1">
    <property type="nucleotide sequence ID" value="NZ_JADKMY010000001.1"/>
</dbReference>
<dbReference type="SUPFAM" id="SSF90123">
    <property type="entry name" value="ABC transporter transmembrane region"/>
    <property type="match status" value="2"/>
</dbReference>
<keyword evidence="6 7" id="KW-0472">Membrane</keyword>
<feature type="transmembrane region" description="Helical" evidence="7">
    <location>
        <begin position="12"/>
        <end position="37"/>
    </location>
</feature>
<keyword evidence="2 7" id="KW-0812">Transmembrane</keyword>
<dbReference type="Gene3D" id="1.20.1560.10">
    <property type="entry name" value="ABC transporter type 1, transmembrane domain"/>
    <property type="match status" value="2"/>
</dbReference>
<evidence type="ECO:0000256" key="1">
    <source>
        <dbReference type="ARBA" id="ARBA00004651"/>
    </source>
</evidence>
<evidence type="ECO:0000256" key="5">
    <source>
        <dbReference type="ARBA" id="ARBA00022989"/>
    </source>
</evidence>
<feature type="transmembrane region" description="Helical" evidence="7">
    <location>
        <begin position="689"/>
        <end position="712"/>
    </location>
</feature>
<evidence type="ECO:0000259" key="9">
    <source>
        <dbReference type="PROSITE" id="PS50929"/>
    </source>
</evidence>
<evidence type="ECO:0000259" key="8">
    <source>
        <dbReference type="PROSITE" id="PS50893"/>
    </source>
</evidence>
<evidence type="ECO:0000256" key="2">
    <source>
        <dbReference type="ARBA" id="ARBA00022692"/>
    </source>
</evidence>
<reference evidence="10 11" key="1">
    <citation type="submission" date="2020-10" db="EMBL/GenBank/DDBJ databases">
        <title>Novel species in genus Corynebacterium.</title>
        <authorList>
            <person name="Zhang G."/>
        </authorList>
    </citation>
    <scope>NUCLEOTIDE SEQUENCE [LARGE SCALE GENOMIC DNA]</scope>
    <source>
        <strain evidence="10 11">DSM 45110</strain>
    </source>
</reference>
<feature type="transmembrane region" description="Helical" evidence="7">
    <location>
        <begin position="236"/>
        <end position="254"/>
    </location>
</feature>